<name>A0A0B6SEK3_BURPL</name>
<dbReference type="HOGENOM" id="CLU_1324370_0_0_4"/>
<dbReference type="AlphaFoldDB" id="A0A0B6SEK3"/>
<keyword evidence="2" id="KW-1185">Reference proteome</keyword>
<dbReference type="Proteomes" id="UP000031838">
    <property type="component" value="Chromosome 2"/>
</dbReference>
<organism evidence="1 2">
    <name type="scientific">Burkholderia plantarii</name>
    <dbReference type="NCBI Taxonomy" id="41899"/>
    <lineage>
        <taxon>Bacteria</taxon>
        <taxon>Pseudomonadati</taxon>
        <taxon>Pseudomonadota</taxon>
        <taxon>Betaproteobacteria</taxon>
        <taxon>Burkholderiales</taxon>
        <taxon>Burkholderiaceae</taxon>
        <taxon>Burkholderia</taxon>
    </lineage>
</organism>
<protein>
    <submittedName>
        <fullName evidence="1">Uncharacterized protein</fullName>
    </submittedName>
</protein>
<dbReference type="EMBL" id="CP002581">
    <property type="protein sequence ID" value="AJK50666.1"/>
    <property type="molecule type" value="Genomic_DNA"/>
</dbReference>
<dbReference type="KEGG" id="bgp:BGL_2c26120"/>
<evidence type="ECO:0000313" key="1">
    <source>
        <dbReference type="EMBL" id="AJK50666.1"/>
    </source>
</evidence>
<sequence length="207" mass="23390">MPAGRLKAMRAALPGKPPRHCVISAMPFDYLQPGIKSVRAGFGSNSIESDAEDYDLESPARVANHVFCISRESAVTCWRRPRMTSEQNYNIEAKVKFIKWLIGDVIRDFRLKKLKADFDRHCPNERMAGTIDGYCGIGMMIGRAERDAGQAAHGHAKLLDVYSSSLVAELAQHREYARRAYRIGVESVQYSGRRPPRALPEARRERR</sequence>
<evidence type="ECO:0000313" key="2">
    <source>
        <dbReference type="Proteomes" id="UP000031838"/>
    </source>
</evidence>
<reference evidence="1 2" key="2">
    <citation type="journal article" date="2016" name="Appl. Microbiol. Biotechnol.">
        <title>Mutations improving production and secretion of extracellular lipase by Burkholderia glumae PG1.</title>
        <authorList>
            <person name="Knapp A."/>
            <person name="Voget S."/>
            <person name="Gao R."/>
            <person name="Zaburannyi N."/>
            <person name="Krysciak D."/>
            <person name="Breuer M."/>
            <person name="Hauer B."/>
            <person name="Streit W.R."/>
            <person name="Muller R."/>
            <person name="Daniel R."/>
            <person name="Jaeger K.E."/>
        </authorList>
    </citation>
    <scope>NUCLEOTIDE SEQUENCE [LARGE SCALE GENOMIC DNA]</scope>
    <source>
        <strain evidence="1 2">PG1</strain>
    </source>
</reference>
<gene>
    <name evidence="1" type="ORF">BGL_2c26120</name>
</gene>
<reference evidence="2" key="1">
    <citation type="submission" date="2011-03" db="EMBL/GenBank/DDBJ databases">
        <authorList>
            <person name="Voget S."/>
            <person name="Streit W.R."/>
            <person name="Jaeger K.E."/>
            <person name="Daniel R."/>
        </authorList>
    </citation>
    <scope>NUCLEOTIDE SEQUENCE [LARGE SCALE GENOMIC DNA]</scope>
    <source>
        <strain evidence="2">PG1</strain>
    </source>
</reference>
<proteinExistence type="predicted"/>
<accession>A0A0B6SEK3</accession>